<evidence type="ECO:0000259" key="5">
    <source>
        <dbReference type="PROSITE" id="PS51205"/>
    </source>
</evidence>
<feature type="compositionally biased region" description="Acidic residues" evidence="4">
    <location>
        <begin position="546"/>
        <end position="565"/>
    </location>
</feature>
<dbReference type="InterPro" id="IPR023192">
    <property type="entry name" value="TGS-like_dom_sf"/>
</dbReference>
<evidence type="ECO:0000313" key="8">
    <source>
        <dbReference type="EMBL" id="KAK5141503.1"/>
    </source>
</evidence>
<dbReference type="SUPFAM" id="SSF109993">
    <property type="entry name" value="VPS9 domain"/>
    <property type="match status" value="1"/>
</dbReference>
<dbReference type="InterPro" id="IPR004095">
    <property type="entry name" value="TGS"/>
</dbReference>
<dbReference type="EMBL" id="JAVRRR010000574">
    <property type="protein sequence ID" value="KAK5141503.1"/>
    <property type="molecule type" value="Genomic_DNA"/>
</dbReference>
<feature type="domain" description="TGS" evidence="7">
    <location>
        <begin position="1597"/>
        <end position="1680"/>
    </location>
</feature>
<dbReference type="Pfam" id="PF01926">
    <property type="entry name" value="MMR_HSR1"/>
    <property type="match status" value="1"/>
</dbReference>
<dbReference type="SMART" id="SM00248">
    <property type="entry name" value="ANK"/>
    <property type="match status" value="5"/>
</dbReference>
<dbReference type="SUPFAM" id="SSF81271">
    <property type="entry name" value="TGS-like"/>
    <property type="match status" value="1"/>
</dbReference>
<dbReference type="InterPro" id="IPR004396">
    <property type="entry name" value="ATPase_YchF/OLA1"/>
</dbReference>
<dbReference type="CDD" id="cd01900">
    <property type="entry name" value="YchF"/>
    <property type="match status" value="1"/>
</dbReference>
<dbReference type="InterPro" id="IPR027417">
    <property type="entry name" value="P-loop_NTPase"/>
</dbReference>
<feature type="domain" description="OBG-type G" evidence="6">
    <location>
        <begin position="1312"/>
        <end position="1575"/>
    </location>
</feature>
<dbReference type="InterPro" id="IPR002110">
    <property type="entry name" value="Ankyrin_rpt"/>
</dbReference>
<reference evidence="8 9" key="1">
    <citation type="submission" date="2023-08" db="EMBL/GenBank/DDBJ databases">
        <title>Black Yeasts Isolated from many extreme environments.</title>
        <authorList>
            <person name="Coleine C."/>
            <person name="Stajich J.E."/>
            <person name="Selbmann L."/>
        </authorList>
    </citation>
    <scope>NUCLEOTIDE SEQUENCE [LARGE SCALE GENOMIC DNA]</scope>
    <source>
        <strain evidence="8 9">CCFEE 5386</strain>
    </source>
</reference>
<dbReference type="Pfam" id="PF13857">
    <property type="entry name" value="Ank_5"/>
    <property type="match status" value="1"/>
</dbReference>
<dbReference type="NCBIfam" id="TIGR00092">
    <property type="entry name" value="redox-regulated ATPase YchF"/>
    <property type="match status" value="1"/>
</dbReference>
<evidence type="ECO:0000256" key="2">
    <source>
        <dbReference type="ARBA" id="ARBA00022741"/>
    </source>
</evidence>
<dbReference type="SUPFAM" id="SSF64268">
    <property type="entry name" value="PX domain"/>
    <property type="match status" value="1"/>
</dbReference>
<organism evidence="8 9">
    <name type="scientific">Rachicladosporium monterosium</name>
    <dbReference type="NCBI Taxonomy" id="1507873"/>
    <lineage>
        <taxon>Eukaryota</taxon>
        <taxon>Fungi</taxon>
        <taxon>Dikarya</taxon>
        <taxon>Ascomycota</taxon>
        <taxon>Pezizomycotina</taxon>
        <taxon>Dothideomycetes</taxon>
        <taxon>Dothideomycetidae</taxon>
        <taxon>Cladosporiales</taxon>
        <taxon>Cladosporiaceae</taxon>
        <taxon>Rachicladosporium</taxon>
    </lineage>
</organism>
<keyword evidence="3" id="KW-0067">ATP-binding</keyword>
<dbReference type="InterPro" id="IPR031167">
    <property type="entry name" value="G_OBG"/>
</dbReference>
<keyword evidence="9" id="KW-1185">Reference proteome</keyword>
<dbReference type="InterPro" id="IPR036871">
    <property type="entry name" value="PX_dom_sf"/>
</dbReference>
<dbReference type="PANTHER" id="PTHR24170:SF1">
    <property type="entry name" value="DOMAIN PROTEIN, PUTATIVE (AFU_ORTHOLOGUE AFUA_1G09870)-RELATED"/>
    <property type="match status" value="1"/>
</dbReference>
<evidence type="ECO:0000259" key="6">
    <source>
        <dbReference type="PROSITE" id="PS51710"/>
    </source>
</evidence>
<name>A0ABR0L2F6_9PEZI</name>
<feature type="compositionally biased region" description="Basic and acidic residues" evidence="4">
    <location>
        <begin position="163"/>
        <end position="172"/>
    </location>
</feature>
<feature type="region of interest" description="Disordered" evidence="4">
    <location>
        <begin position="1274"/>
        <end position="1301"/>
    </location>
</feature>
<feature type="region of interest" description="Disordered" evidence="4">
    <location>
        <begin position="162"/>
        <end position="193"/>
    </location>
</feature>
<feature type="compositionally biased region" description="Low complexity" evidence="4">
    <location>
        <begin position="173"/>
        <end position="184"/>
    </location>
</feature>
<dbReference type="CDD" id="cd04867">
    <property type="entry name" value="TGS_YchF_OLA1"/>
    <property type="match status" value="1"/>
</dbReference>
<feature type="compositionally biased region" description="Low complexity" evidence="4">
    <location>
        <begin position="237"/>
        <end position="265"/>
    </location>
</feature>
<protein>
    <recommendedName>
        <fullName evidence="10">Obg-like ATPase 1</fullName>
    </recommendedName>
</protein>
<dbReference type="SUPFAM" id="SSF52540">
    <property type="entry name" value="P-loop containing nucleoside triphosphate hydrolases"/>
    <property type="match status" value="1"/>
</dbReference>
<dbReference type="InterPro" id="IPR037191">
    <property type="entry name" value="VPS9_dom_sf"/>
</dbReference>
<evidence type="ECO:0000259" key="7">
    <source>
        <dbReference type="PROSITE" id="PS51880"/>
    </source>
</evidence>
<dbReference type="Gene3D" id="1.20.1050.80">
    <property type="entry name" value="VPS9 domain"/>
    <property type="match status" value="1"/>
</dbReference>
<dbReference type="Gene3D" id="3.40.50.300">
    <property type="entry name" value="P-loop containing nucleotide triphosphate hydrolases"/>
    <property type="match status" value="1"/>
</dbReference>
<dbReference type="InterPro" id="IPR036770">
    <property type="entry name" value="Ankyrin_rpt-contain_sf"/>
</dbReference>
<dbReference type="Gene3D" id="1.25.40.20">
    <property type="entry name" value="Ankyrin repeat-containing domain"/>
    <property type="match status" value="1"/>
</dbReference>
<evidence type="ECO:0000256" key="3">
    <source>
        <dbReference type="ARBA" id="ARBA00022840"/>
    </source>
</evidence>
<comment type="similarity">
    <text evidence="1">Belongs to the UPF0507 family.</text>
</comment>
<dbReference type="PANTHER" id="PTHR24170">
    <property type="entry name" value="ANKYRIN REPEAT DOMAIN-CONTAINING PROTEIN 27"/>
    <property type="match status" value="1"/>
</dbReference>
<accession>A0ABR0L2F6</accession>
<dbReference type="Gene3D" id="1.10.150.300">
    <property type="entry name" value="TGS-like domain"/>
    <property type="match status" value="1"/>
</dbReference>
<feature type="domain" description="VPS9" evidence="5">
    <location>
        <begin position="344"/>
        <end position="500"/>
    </location>
</feature>
<dbReference type="InterPro" id="IPR012675">
    <property type="entry name" value="Beta-grasp_dom_sf"/>
</dbReference>
<dbReference type="InterPro" id="IPR041706">
    <property type="entry name" value="YchF_N"/>
</dbReference>
<evidence type="ECO:0008006" key="10">
    <source>
        <dbReference type="Google" id="ProtNLM"/>
    </source>
</evidence>
<evidence type="ECO:0000256" key="1">
    <source>
        <dbReference type="ARBA" id="ARBA00007428"/>
    </source>
</evidence>
<evidence type="ECO:0000256" key="4">
    <source>
        <dbReference type="SAM" id="MobiDB-lite"/>
    </source>
</evidence>
<dbReference type="Pfam" id="PF06071">
    <property type="entry name" value="YchF-GTPase_C"/>
    <property type="match status" value="1"/>
</dbReference>
<dbReference type="InterPro" id="IPR003123">
    <property type="entry name" value="VPS9"/>
</dbReference>
<dbReference type="Gene3D" id="3.10.20.30">
    <property type="match status" value="1"/>
</dbReference>
<dbReference type="PRINTS" id="PR00326">
    <property type="entry name" value="GTP1OBG"/>
</dbReference>
<proteinExistence type="inferred from homology"/>
<dbReference type="InterPro" id="IPR051248">
    <property type="entry name" value="UPF0507/Ank_repeat_27"/>
</dbReference>
<feature type="region of interest" description="Disordered" evidence="4">
    <location>
        <begin position="227"/>
        <end position="281"/>
    </location>
</feature>
<dbReference type="SUPFAM" id="SSF48403">
    <property type="entry name" value="Ankyrin repeat"/>
    <property type="match status" value="1"/>
</dbReference>
<dbReference type="Proteomes" id="UP001308179">
    <property type="component" value="Unassembled WGS sequence"/>
</dbReference>
<dbReference type="Gene3D" id="3.30.1520.10">
    <property type="entry name" value="Phox-like domain"/>
    <property type="match status" value="1"/>
</dbReference>
<dbReference type="InterPro" id="IPR006073">
    <property type="entry name" value="GTP-bd"/>
</dbReference>
<dbReference type="PROSITE" id="PS51710">
    <property type="entry name" value="G_OBG"/>
    <property type="match status" value="1"/>
</dbReference>
<dbReference type="PROSITE" id="PS51205">
    <property type="entry name" value="VPS9"/>
    <property type="match status" value="1"/>
</dbReference>
<feature type="region of interest" description="Disordered" evidence="4">
    <location>
        <begin position="542"/>
        <end position="645"/>
    </location>
</feature>
<comment type="caution">
    <text evidence="8">The sequence shown here is derived from an EMBL/GenBank/DDBJ whole genome shotgun (WGS) entry which is preliminary data.</text>
</comment>
<evidence type="ECO:0000313" key="9">
    <source>
        <dbReference type="Proteomes" id="UP001308179"/>
    </source>
</evidence>
<sequence>MQPLNPFLRAFFRSTLPSQCSPINHHIILCPTTDILLNSRDRDSNTSYAELATTEEFLASHVLRVPGGAPPAGGGAKDGGNVRENKSKAKQYSTLNGRTVVLKDAFAYSNKGFKTLNQAQLLQDAIYYPDTPDGQQWLVYYISRPLVGSYQSTPTIPAVISDEPSKERRKLLSEASETATSTTTSPPPVPKKKDVKNFAEVLNQFPVISRQMQSGLEKIIREFVAANEKNTPKPRSRSSSLSSQHSAPSMRSSMSSVKSSLSGSSTVHPTQLELEPEEDALRTSLESTVTAAIDLFQQVDKQQLSLLGANTELTGPVVERMIERYVIEQVHDQTVFPKVCATRKPDDSDLDSKIRKMSDIDIAQVGIPIEDGMKGKRELAARLSRGVESFKKIGVASSPQEMLEILLATQKVVSEQATSNTSDSGAEKQSSALTINADILVSMLLVVVIRSGVRHLHSRLLYMRYFIFLDEVESGEQGYALATLEAVLAHLTSASSSMRKASKRNRLLWQAARGGDIQALEAILEPSIILPGEDTIAESPTAIVDESSDDSVSEADLPQGEEDAQNENRRPDFSASNGSLGHVFPFQRPPTPPPEQHDATAKKRVSMASLPRSQSASSGYSSRSHSRKRSVDSTTSNGDLSSDKLAQTQDAYGNSVLMMAVEGGQRDALKFLFSLPSHFRADFVLDDVNNAGTSILCAAVQSDHRSLTDLLIDFLEKRASGDQLRRYLSVQDLQGRCMAHYLFNQPHLIQRFGKKLPWRLKDKHGQTPLFAVCRSYDHKQYHSMVDAALSLATATQGDGEALHLDDHVDAKGNTLLHIVVDAQMTLKLLRYCDADANAANDKRFTPLMVGSKYGRIDTVRALFGDPRVDMTLKDIRGLTAVELAKDDDVRNRIDDLVLLSTSAAKDGRTTTVVRSFFVEDATIRFVLKSGAQNDNGSITVTTCRRSISDFESLANWLSTECTASWLPSHFNLPSPFLVPSRPSRAILRDVQLRLDNFFRALLAHGTFATHELVWEFFLVPELDSVMLTERSKRKAEARVDNLKDDFEPVLMDETQEVENFVAYAKDQVRGVTQATRKVIRAVNRHRMRCNDLFDAQSLAAVKASTLLFLPQPYIVALERYTKTLMPTEASPWTSLYYNLHSVHSTSSAIQVALNRPAYLIGSMGQAQRSIDRSMSSVSRSSRWTPNIVLFEDAKRAAASEAWDKAGKARGELESLGCELRYTQQTVASELAVWQDEHVRAGRAMLRRFAKETVVKEKARLEGMKRALRETRKTRMLDASYASSNSKSKKKSMPPKKEVKVEKVHLGRPGNSLKSGIVGLANVGKSTFFQALTKCSLGNPANFPYATIDPEEARVVVPDDRFDWLCQSYKPKSIVPANLTVYDIAGLTRGASTGAGLGNAFLSHIRAVDAVFQVVRCFDDAEIIHVEGDVDPVRDLEIIADELRIKDTEFVEKAHALLVKETRRGGQSLEMKKLKEEQATVEKVLEVLKAGRDVRHEHWSPKEVEVINPLFLLSAKPTVYLVNLSEKDYIRQKNKHLPKIAEWIKEHAAGDPIIPISVCFQERLTRFDTEAEAEEECKKLGTKDALPKIITTMRKALNLGSFFTTGTDEVRQWTIRNGTKAPQAAGVIHGDFEKTFIQVVVYNFNVLKELGDEATVKAQGKVMTKGKEYVVEDGDILLIKAGAAKA</sequence>
<feature type="compositionally biased region" description="Low complexity" evidence="4">
    <location>
        <begin position="612"/>
        <end position="623"/>
    </location>
</feature>
<dbReference type="InterPro" id="IPR013029">
    <property type="entry name" value="YchF_C"/>
</dbReference>
<keyword evidence="2" id="KW-0547">Nucleotide-binding</keyword>
<dbReference type="CDD" id="cd06093">
    <property type="entry name" value="PX_domain"/>
    <property type="match status" value="1"/>
</dbReference>
<feature type="region of interest" description="Disordered" evidence="4">
    <location>
        <begin position="68"/>
        <end position="87"/>
    </location>
</feature>
<dbReference type="Pfam" id="PF02204">
    <property type="entry name" value="VPS9"/>
    <property type="match status" value="1"/>
</dbReference>
<dbReference type="PROSITE" id="PS51880">
    <property type="entry name" value="TGS"/>
    <property type="match status" value="1"/>
</dbReference>
<feature type="compositionally biased region" description="Polar residues" evidence="4">
    <location>
        <begin position="634"/>
        <end position="645"/>
    </location>
</feature>
<dbReference type="InterPro" id="IPR012676">
    <property type="entry name" value="TGS-like"/>
</dbReference>
<gene>
    <name evidence="8" type="ORF">LTR32_005949</name>
</gene>